<dbReference type="Proteomes" id="UP000242501">
    <property type="component" value="Unassembled WGS sequence"/>
</dbReference>
<dbReference type="PANTHER" id="PTHR13604:SF0">
    <property type="entry name" value="ABASIC SITE PROCESSING PROTEIN HMCES"/>
    <property type="match status" value="1"/>
</dbReference>
<dbReference type="GO" id="GO:0006508">
    <property type="term" value="P:proteolysis"/>
    <property type="evidence" value="ECO:0007669"/>
    <property type="project" value="UniProtKB-KW"/>
</dbReference>
<evidence type="ECO:0000256" key="3">
    <source>
        <dbReference type="ARBA" id="ARBA00022763"/>
    </source>
</evidence>
<dbReference type="STRING" id="1219383.SAMN05421733_10988"/>
<dbReference type="InterPro" id="IPR003738">
    <property type="entry name" value="SRAP"/>
</dbReference>
<keyword evidence="7" id="KW-0456">Lyase</keyword>
<evidence type="ECO:0000256" key="2">
    <source>
        <dbReference type="ARBA" id="ARBA00022670"/>
    </source>
</evidence>
<dbReference type="SUPFAM" id="SSF143081">
    <property type="entry name" value="BB1717-like"/>
    <property type="match status" value="1"/>
</dbReference>
<dbReference type="GO" id="GO:0016829">
    <property type="term" value="F:lyase activity"/>
    <property type="evidence" value="ECO:0007669"/>
    <property type="project" value="UniProtKB-KW"/>
</dbReference>
<dbReference type="PANTHER" id="PTHR13604">
    <property type="entry name" value="DC12-RELATED"/>
    <property type="match status" value="1"/>
</dbReference>
<keyword evidence="3" id="KW-0227">DNA damage</keyword>
<protein>
    <recommendedName>
        <fullName evidence="8">Abasic site processing protein</fullName>
        <ecNumber evidence="8">3.4.-.-</ecNumber>
    </recommendedName>
</protein>
<evidence type="ECO:0000256" key="4">
    <source>
        <dbReference type="ARBA" id="ARBA00022801"/>
    </source>
</evidence>
<evidence type="ECO:0000256" key="8">
    <source>
        <dbReference type="RuleBase" id="RU364100"/>
    </source>
</evidence>
<evidence type="ECO:0000313" key="9">
    <source>
        <dbReference type="EMBL" id="SDC11349.1"/>
    </source>
</evidence>
<reference evidence="10" key="1">
    <citation type="submission" date="2016-09" db="EMBL/GenBank/DDBJ databases">
        <authorList>
            <person name="Varghese N."/>
            <person name="Submissions S."/>
        </authorList>
    </citation>
    <scope>NUCLEOTIDE SEQUENCE [LARGE SCALE GENOMIC DNA]</scope>
    <source>
        <strain evidence="10">ANC 4422</strain>
    </source>
</reference>
<organism evidence="9 10">
    <name type="scientific">Acinetobacter boissieri</name>
    <dbReference type="NCBI Taxonomy" id="1219383"/>
    <lineage>
        <taxon>Bacteria</taxon>
        <taxon>Pseudomonadati</taxon>
        <taxon>Pseudomonadota</taxon>
        <taxon>Gammaproteobacteria</taxon>
        <taxon>Moraxellales</taxon>
        <taxon>Moraxellaceae</taxon>
        <taxon>Acinetobacter</taxon>
    </lineage>
</organism>
<dbReference type="Gene3D" id="3.90.1680.10">
    <property type="entry name" value="SOS response associated peptidase-like"/>
    <property type="match status" value="1"/>
</dbReference>
<evidence type="ECO:0000256" key="6">
    <source>
        <dbReference type="ARBA" id="ARBA00023125"/>
    </source>
</evidence>
<dbReference type="GO" id="GO:0106300">
    <property type="term" value="P:protein-DNA covalent cross-linking repair"/>
    <property type="evidence" value="ECO:0007669"/>
    <property type="project" value="InterPro"/>
</dbReference>
<proteinExistence type="inferred from homology"/>
<dbReference type="GO" id="GO:0008233">
    <property type="term" value="F:peptidase activity"/>
    <property type="evidence" value="ECO:0007669"/>
    <property type="project" value="UniProtKB-KW"/>
</dbReference>
<evidence type="ECO:0000256" key="1">
    <source>
        <dbReference type="ARBA" id="ARBA00008136"/>
    </source>
</evidence>
<keyword evidence="10" id="KW-1185">Reference proteome</keyword>
<gene>
    <name evidence="9" type="ORF">SAMN05421733_10988</name>
</gene>
<dbReference type="GO" id="GO:0003697">
    <property type="term" value="F:single-stranded DNA binding"/>
    <property type="evidence" value="ECO:0007669"/>
    <property type="project" value="InterPro"/>
</dbReference>
<dbReference type="RefSeq" id="WP_092749266.1">
    <property type="nucleotide sequence ID" value="NZ_FMYL01000009.1"/>
</dbReference>
<keyword evidence="2 8" id="KW-0645">Protease</keyword>
<dbReference type="InterPro" id="IPR036590">
    <property type="entry name" value="SRAP-like"/>
</dbReference>
<accession>A0A1G6IY03</accession>
<keyword evidence="5" id="KW-0190">Covalent protein-DNA linkage</keyword>
<dbReference type="Pfam" id="PF02586">
    <property type="entry name" value="SRAP"/>
    <property type="match status" value="1"/>
</dbReference>
<evidence type="ECO:0000313" key="10">
    <source>
        <dbReference type="Proteomes" id="UP000242501"/>
    </source>
</evidence>
<name>A0A1G6IY03_9GAMM</name>
<comment type="similarity">
    <text evidence="1 8">Belongs to the SOS response-associated peptidase family.</text>
</comment>
<evidence type="ECO:0000256" key="5">
    <source>
        <dbReference type="ARBA" id="ARBA00023124"/>
    </source>
</evidence>
<keyword evidence="4 8" id="KW-0378">Hydrolase</keyword>
<sequence length="219" mass="25413">MCANFKPLTRHQCQQLQLPQITFDYANEVFPMGRFPLLFCSEHGLAWREVMFGLVPKWSTDLEIAKKTYNARQETLWDKPSFQNALHKHKFGVIAVTEFYESKYIAGQPQRWGVRRKDGEAFYIAALYEICKVNQDIIRSATMLTMDAINHSMMSTFHEPGNIKRSVIVIPKHRLEEWLSFKSPNITSFVQGFDVAEFECSYVPKRKHSGPSPQLDIFS</sequence>
<evidence type="ECO:0000256" key="7">
    <source>
        <dbReference type="ARBA" id="ARBA00023239"/>
    </source>
</evidence>
<dbReference type="AlphaFoldDB" id="A0A1G6IY03"/>
<dbReference type="EC" id="3.4.-.-" evidence="8"/>
<dbReference type="OrthoDB" id="6192129at2"/>
<dbReference type="EMBL" id="FMYL01000009">
    <property type="protein sequence ID" value="SDC11349.1"/>
    <property type="molecule type" value="Genomic_DNA"/>
</dbReference>
<keyword evidence="6" id="KW-0238">DNA-binding</keyword>